<name>A0A251SQS9_HELAN</name>
<dbReference type="EMBL" id="MNCJ02000319">
    <property type="protein sequence ID" value="KAF5810127.1"/>
    <property type="molecule type" value="Genomic_DNA"/>
</dbReference>
<evidence type="ECO:0000313" key="1">
    <source>
        <dbReference type="EMBL" id="KAF5810127.1"/>
    </source>
</evidence>
<dbReference type="EMBL" id="CM007902">
    <property type="protein sequence ID" value="OTG00656.1"/>
    <property type="molecule type" value="Genomic_DNA"/>
</dbReference>
<dbReference type="Gramene" id="mRNA:HanXRQr2_Chr04g0165761">
    <property type="protein sequence ID" value="mRNA:HanXRQr2_Chr04g0165761"/>
    <property type="gene ID" value="HanXRQr2_Chr04g0165761"/>
</dbReference>
<dbReference type="InParanoid" id="A0A251SQS9"/>
<reference evidence="1 3" key="1">
    <citation type="journal article" date="2017" name="Nature">
        <title>The sunflower genome provides insights into oil metabolism, flowering and Asterid evolution.</title>
        <authorList>
            <person name="Badouin H."/>
            <person name="Gouzy J."/>
            <person name="Grassa C.J."/>
            <person name="Murat F."/>
            <person name="Staton S.E."/>
            <person name="Cottret L."/>
            <person name="Lelandais-Briere C."/>
            <person name="Owens G.L."/>
            <person name="Carrere S."/>
            <person name="Mayjonade B."/>
            <person name="Legrand L."/>
            <person name="Gill N."/>
            <person name="Kane N.C."/>
            <person name="Bowers J.E."/>
            <person name="Hubner S."/>
            <person name="Bellec A."/>
            <person name="Berard A."/>
            <person name="Berges H."/>
            <person name="Blanchet N."/>
            <person name="Boniface M.C."/>
            <person name="Brunel D."/>
            <person name="Catrice O."/>
            <person name="Chaidir N."/>
            <person name="Claudel C."/>
            <person name="Donnadieu C."/>
            <person name="Faraut T."/>
            <person name="Fievet G."/>
            <person name="Helmstetter N."/>
            <person name="King M."/>
            <person name="Knapp S.J."/>
            <person name="Lai Z."/>
            <person name="Le Paslier M.C."/>
            <person name="Lippi Y."/>
            <person name="Lorenzon L."/>
            <person name="Mandel J.R."/>
            <person name="Marage G."/>
            <person name="Marchand G."/>
            <person name="Marquand E."/>
            <person name="Bret-Mestries E."/>
            <person name="Morien E."/>
            <person name="Nambeesan S."/>
            <person name="Nguyen T."/>
            <person name="Pegot-Espagnet P."/>
            <person name="Pouilly N."/>
            <person name="Raftis F."/>
            <person name="Sallet E."/>
            <person name="Schiex T."/>
            <person name="Thomas J."/>
            <person name="Vandecasteele C."/>
            <person name="Vares D."/>
            <person name="Vear F."/>
            <person name="Vautrin S."/>
            <person name="Crespi M."/>
            <person name="Mangin B."/>
            <person name="Burke J.M."/>
            <person name="Salse J."/>
            <person name="Munos S."/>
            <person name="Vincourt P."/>
            <person name="Rieseberg L.H."/>
            <person name="Langlade N.B."/>
        </authorList>
    </citation>
    <scope>NUCLEOTIDE SEQUENCE [LARGE SCALE GENOMIC DNA]</scope>
    <source>
        <strain evidence="3">cv. SF193</strain>
        <tissue evidence="1">Leaves</tissue>
    </source>
</reference>
<dbReference type="Proteomes" id="UP000215914">
    <property type="component" value="Chromosome 13"/>
</dbReference>
<accession>A0A251SQS9</accession>
<sequence length="50" mass="5568">MIILRTLHVVGNCFGRLILLAYTSERKTVTKGGCARGLTHAYGCRYVLLK</sequence>
<protein>
    <submittedName>
        <fullName evidence="2">Uncharacterized protein</fullName>
    </submittedName>
</protein>
<organism evidence="2 3">
    <name type="scientific">Helianthus annuus</name>
    <name type="common">Common sunflower</name>
    <dbReference type="NCBI Taxonomy" id="4232"/>
    <lineage>
        <taxon>Eukaryota</taxon>
        <taxon>Viridiplantae</taxon>
        <taxon>Streptophyta</taxon>
        <taxon>Embryophyta</taxon>
        <taxon>Tracheophyta</taxon>
        <taxon>Spermatophyta</taxon>
        <taxon>Magnoliopsida</taxon>
        <taxon>eudicotyledons</taxon>
        <taxon>Gunneridae</taxon>
        <taxon>Pentapetalae</taxon>
        <taxon>asterids</taxon>
        <taxon>campanulids</taxon>
        <taxon>Asterales</taxon>
        <taxon>Asteraceae</taxon>
        <taxon>Asteroideae</taxon>
        <taxon>Heliantheae alliance</taxon>
        <taxon>Heliantheae</taxon>
        <taxon>Helianthus</taxon>
    </lineage>
</organism>
<proteinExistence type="predicted"/>
<evidence type="ECO:0000313" key="2">
    <source>
        <dbReference type="EMBL" id="OTG00656.1"/>
    </source>
</evidence>
<gene>
    <name evidence="2" type="ORF">HannXRQ_Chr13g0393471</name>
    <name evidence="1" type="ORF">HanXRQr2_Chr04g0165761</name>
</gene>
<keyword evidence="3" id="KW-1185">Reference proteome</keyword>
<reference evidence="1" key="3">
    <citation type="submission" date="2020-06" db="EMBL/GenBank/DDBJ databases">
        <title>Helianthus annuus Genome sequencing and assembly Release 2.</title>
        <authorList>
            <person name="Gouzy J."/>
            <person name="Langlade N."/>
            <person name="Munos S."/>
        </authorList>
    </citation>
    <scope>NUCLEOTIDE SEQUENCE</scope>
    <source>
        <tissue evidence="1">Leaves</tissue>
    </source>
</reference>
<reference evidence="2" key="2">
    <citation type="submission" date="2017-02" db="EMBL/GenBank/DDBJ databases">
        <title>Sunflower complete genome.</title>
        <authorList>
            <person name="Langlade N."/>
            <person name="Munos S."/>
        </authorList>
    </citation>
    <scope>NUCLEOTIDE SEQUENCE [LARGE SCALE GENOMIC DNA]</scope>
    <source>
        <tissue evidence="2">Leaves</tissue>
    </source>
</reference>
<evidence type="ECO:0000313" key="3">
    <source>
        <dbReference type="Proteomes" id="UP000215914"/>
    </source>
</evidence>
<dbReference type="AlphaFoldDB" id="A0A251SQS9"/>